<reference evidence="1" key="1">
    <citation type="submission" date="2021-06" db="EMBL/GenBank/DDBJ databases">
        <authorList>
            <person name="Kallberg Y."/>
            <person name="Tangrot J."/>
            <person name="Rosling A."/>
        </authorList>
    </citation>
    <scope>NUCLEOTIDE SEQUENCE</scope>
    <source>
        <strain evidence="1">87-6 pot B 2015</strain>
    </source>
</reference>
<accession>A0A9N8VT29</accession>
<comment type="caution">
    <text evidence="1">The sequence shown here is derived from an EMBL/GenBank/DDBJ whole genome shotgun (WGS) entry which is preliminary data.</text>
</comment>
<dbReference type="EMBL" id="CAJVPP010000233">
    <property type="protein sequence ID" value="CAG8458993.1"/>
    <property type="molecule type" value="Genomic_DNA"/>
</dbReference>
<evidence type="ECO:0000313" key="1">
    <source>
        <dbReference type="EMBL" id="CAG8458993.1"/>
    </source>
</evidence>
<dbReference type="AlphaFoldDB" id="A0A9N8VT29"/>
<proteinExistence type="predicted"/>
<gene>
    <name evidence="1" type="ORF">FMOSSE_LOCUS1938</name>
</gene>
<sequence>MPKVLDRDMLERSHIIEVLSPILLAFRKAFPDVKYIWVEKNVRSIKEVNIMLTKLQKKHPAGDVKKLLIMAIYSLCRLLADKRKYLAVELASCIIPFVFDAITCYMKIFNFFAVIRNEFVEQEKLQRKIRSFIPVNNCSEN</sequence>
<name>A0A9N8VT29_FUNMO</name>
<evidence type="ECO:0000313" key="2">
    <source>
        <dbReference type="Proteomes" id="UP000789375"/>
    </source>
</evidence>
<keyword evidence="2" id="KW-1185">Reference proteome</keyword>
<dbReference type="Proteomes" id="UP000789375">
    <property type="component" value="Unassembled WGS sequence"/>
</dbReference>
<protein>
    <submittedName>
        <fullName evidence="1">7432_t:CDS:1</fullName>
    </submittedName>
</protein>
<organism evidence="1 2">
    <name type="scientific">Funneliformis mosseae</name>
    <name type="common">Endomycorrhizal fungus</name>
    <name type="synonym">Glomus mosseae</name>
    <dbReference type="NCBI Taxonomy" id="27381"/>
    <lineage>
        <taxon>Eukaryota</taxon>
        <taxon>Fungi</taxon>
        <taxon>Fungi incertae sedis</taxon>
        <taxon>Mucoromycota</taxon>
        <taxon>Glomeromycotina</taxon>
        <taxon>Glomeromycetes</taxon>
        <taxon>Glomerales</taxon>
        <taxon>Glomeraceae</taxon>
        <taxon>Funneliformis</taxon>
    </lineage>
</organism>